<accession>A0A1S3JDQ3</accession>
<feature type="repeat" description="TPR" evidence="1">
    <location>
        <begin position="562"/>
        <end position="595"/>
    </location>
</feature>
<feature type="compositionally biased region" description="Low complexity" evidence="2">
    <location>
        <begin position="2174"/>
        <end position="2184"/>
    </location>
</feature>
<reference evidence="6" key="1">
    <citation type="submission" date="2025-08" db="UniProtKB">
        <authorList>
            <consortium name="RefSeq"/>
        </authorList>
    </citation>
    <scope>IDENTIFICATION</scope>
    <source>
        <tissue evidence="6">Gonads</tissue>
    </source>
</reference>
<feature type="repeat" description="TPR" evidence="1">
    <location>
        <begin position="602"/>
        <end position="635"/>
    </location>
</feature>
<feature type="repeat" description="TPR" evidence="1">
    <location>
        <begin position="802"/>
        <end position="835"/>
    </location>
</feature>
<dbReference type="RefSeq" id="XP_013408019.1">
    <property type="nucleotide sequence ID" value="XM_013552565.2"/>
</dbReference>
<feature type="region of interest" description="Disordered" evidence="2">
    <location>
        <begin position="2734"/>
        <end position="2766"/>
    </location>
</feature>
<dbReference type="Gene3D" id="1.25.40.10">
    <property type="entry name" value="Tetratricopeptide repeat domain"/>
    <property type="match status" value="7"/>
</dbReference>
<feature type="compositionally biased region" description="Basic and acidic residues" evidence="2">
    <location>
        <begin position="2433"/>
        <end position="2443"/>
    </location>
</feature>
<evidence type="ECO:0000256" key="1">
    <source>
        <dbReference type="PROSITE-ProRule" id="PRU00339"/>
    </source>
</evidence>
<feature type="compositionally biased region" description="Polar residues" evidence="2">
    <location>
        <begin position="2701"/>
        <end position="2719"/>
    </location>
</feature>
<gene>
    <name evidence="6" type="primary">LOC106171995</name>
</gene>
<evidence type="ECO:0000313" key="6">
    <source>
        <dbReference type="RefSeq" id="XP_013408019.1"/>
    </source>
</evidence>
<dbReference type="FunFam" id="1.25.40.10:FF:000096">
    <property type="entry name" value="Tetratricopeptide repeat domain 28"/>
    <property type="match status" value="1"/>
</dbReference>
<organism evidence="5 6">
    <name type="scientific">Lingula anatina</name>
    <name type="common">Brachiopod</name>
    <name type="synonym">Lingula unguis</name>
    <dbReference type="NCBI Taxonomy" id="7574"/>
    <lineage>
        <taxon>Eukaryota</taxon>
        <taxon>Metazoa</taxon>
        <taxon>Spiralia</taxon>
        <taxon>Lophotrochozoa</taxon>
        <taxon>Brachiopoda</taxon>
        <taxon>Linguliformea</taxon>
        <taxon>Lingulata</taxon>
        <taxon>Lingulida</taxon>
        <taxon>Linguloidea</taxon>
        <taxon>Lingulidae</taxon>
        <taxon>Lingula</taxon>
    </lineage>
</organism>
<feature type="compositionally biased region" description="Polar residues" evidence="2">
    <location>
        <begin position="2632"/>
        <end position="2653"/>
    </location>
</feature>
<feature type="domain" description="TTC28 C-terminal" evidence="4">
    <location>
        <begin position="1811"/>
        <end position="1912"/>
    </location>
</feature>
<feature type="compositionally biased region" description="Pro residues" evidence="2">
    <location>
        <begin position="2412"/>
        <end position="2421"/>
    </location>
</feature>
<dbReference type="Proteomes" id="UP000085678">
    <property type="component" value="Unplaced"/>
</dbReference>
<evidence type="ECO:0000259" key="4">
    <source>
        <dbReference type="Pfam" id="PF26117"/>
    </source>
</evidence>
<name>A0A1S3JDQ3_LINAN</name>
<dbReference type="FunFam" id="1.25.40.10:FF:001590">
    <property type="entry name" value="Rapsynoid, putative"/>
    <property type="match status" value="1"/>
</dbReference>
<dbReference type="InterPro" id="IPR058900">
    <property type="entry name" value="TTC28_C"/>
</dbReference>
<feature type="region of interest" description="Disordered" evidence="2">
    <location>
        <begin position="1915"/>
        <end position="1962"/>
    </location>
</feature>
<feature type="compositionally biased region" description="Polar residues" evidence="2">
    <location>
        <begin position="2108"/>
        <end position="2117"/>
    </location>
</feature>
<feature type="repeat" description="TPR" evidence="1">
    <location>
        <begin position="282"/>
        <end position="315"/>
    </location>
</feature>
<dbReference type="SMART" id="SM00028">
    <property type="entry name" value="TPR"/>
    <property type="match status" value="26"/>
</dbReference>
<protein>
    <submittedName>
        <fullName evidence="6">Tetratricopeptide repeat protein 28 isoform X2</fullName>
    </submittedName>
</protein>
<dbReference type="InterPro" id="IPR011990">
    <property type="entry name" value="TPR-like_helical_dom_sf"/>
</dbReference>
<keyword evidence="1" id="KW-0802">TPR repeat</keyword>
<dbReference type="Pfam" id="PF12770">
    <property type="entry name" value="CHAT"/>
    <property type="match status" value="1"/>
</dbReference>
<feature type="repeat" description="TPR" evidence="1">
    <location>
        <begin position="682"/>
        <end position="715"/>
    </location>
</feature>
<proteinExistence type="predicted"/>
<feature type="compositionally biased region" description="Polar residues" evidence="2">
    <location>
        <begin position="2160"/>
        <end position="2169"/>
    </location>
</feature>
<dbReference type="Pfam" id="PF13424">
    <property type="entry name" value="TPR_12"/>
    <property type="match status" value="10"/>
</dbReference>
<keyword evidence="5" id="KW-1185">Reference proteome</keyword>
<feature type="compositionally biased region" description="Basic and acidic residues" evidence="2">
    <location>
        <begin position="2450"/>
        <end position="2469"/>
    </location>
</feature>
<feature type="compositionally biased region" description="Pro residues" evidence="2">
    <location>
        <begin position="2490"/>
        <end position="2505"/>
    </location>
</feature>
<dbReference type="SUPFAM" id="SSF48452">
    <property type="entry name" value="TPR-like"/>
    <property type="match status" value="7"/>
</dbReference>
<dbReference type="OrthoDB" id="626167at2759"/>
<dbReference type="PANTHER" id="PTHR10098:SF108">
    <property type="entry name" value="TETRATRICOPEPTIDE REPEAT PROTEIN 28"/>
    <property type="match status" value="1"/>
</dbReference>
<feature type="compositionally biased region" description="Polar residues" evidence="2">
    <location>
        <begin position="2527"/>
        <end position="2540"/>
    </location>
</feature>
<feature type="domain" description="CHAT" evidence="3">
    <location>
        <begin position="1373"/>
        <end position="1697"/>
    </location>
</feature>
<dbReference type="PROSITE" id="PS50005">
    <property type="entry name" value="TPR"/>
    <property type="match status" value="8"/>
</dbReference>
<feature type="region of interest" description="Disordered" evidence="2">
    <location>
        <begin position="2275"/>
        <end position="2720"/>
    </location>
</feature>
<evidence type="ECO:0000259" key="3">
    <source>
        <dbReference type="Pfam" id="PF12770"/>
    </source>
</evidence>
<feature type="compositionally biased region" description="Low complexity" evidence="2">
    <location>
        <begin position="2304"/>
        <end position="2314"/>
    </location>
</feature>
<feature type="repeat" description="TPR" evidence="1">
    <location>
        <begin position="482"/>
        <end position="515"/>
    </location>
</feature>
<dbReference type="InterPro" id="IPR024983">
    <property type="entry name" value="CHAT_dom"/>
</dbReference>
<feature type="region of interest" description="Disordered" evidence="2">
    <location>
        <begin position="2055"/>
        <end position="2192"/>
    </location>
</feature>
<feature type="compositionally biased region" description="Low complexity" evidence="2">
    <location>
        <begin position="2582"/>
        <end position="2618"/>
    </location>
</feature>
<dbReference type="PANTHER" id="PTHR10098">
    <property type="entry name" value="RAPSYN-RELATED"/>
    <property type="match status" value="1"/>
</dbReference>
<dbReference type="FunFam" id="1.25.40.10:FF:000040">
    <property type="entry name" value="Tetratricopeptide repeat domain 28"/>
    <property type="match status" value="1"/>
</dbReference>
<feature type="compositionally biased region" description="Polar residues" evidence="2">
    <location>
        <begin position="2660"/>
        <end position="2671"/>
    </location>
</feature>
<dbReference type="Pfam" id="PF26117">
    <property type="entry name" value="TTC28_C"/>
    <property type="match status" value="1"/>
</dbReference>
<evidence type="ECO:0000313" key="5">
    <source>
        <dbReference type="Proteomes" id="UP000085678"/>
    </source>
</evidence>
<feature type="repeat" description="TPR" evidence="1">
    <location>
        <begin position="1045"/>
        <end position="1078"/>
    </location>
</feature>
<feature type="repeat" description="TPR" evidence="1">
    <location>
        <begin position="845"/>
        <end position="878"/>
    </location>
</feature>
<dbReference type="GeneID" id="106171995"/>
<sequence length="2793" mass="307405">MELQARRRTERVDSQEVEANRNKILFLEKVRQSNEAITNGDFQGAIRLYTEAINLDPINHILYSNRSAAFVKMGHFQKGLEDAVKARDLNPKWAKGYYREGVALQCMERPADALAAFASGLAQDPKNSQLLLGLIEAALKSPIKEKFEPTFCQLQKMKLDKSPFVIISLIGQELLAANFPGASMVVLESALKIGTCSLKLRGSVFSALSSSHWALGNIDKAISYMQQDLNIAKSLGDQEGECRAHGNLGSSYFSKGNYREALTNHRFQLVLAMRLKDRRTAASALSNLGHVYTAIGDYPNALASHKQCVLLVKQMNDRLMEAREIGNVGAVYLALGEFENAVECHNEHLRIAKQLDNKYEEARSYSNLGSAYHYKREYDKGIAFHNQVLTIATELTDKTLEARAYAGLGHAARAKGDLGQSKEYHEKQLDNALHTKDKVAEGRACSNLGIIFQSVGEYDAALKLHKAHLNNAKELGDRASQGRAYGNIGNAYYALGKYDLSVKYHKQELSISREVNDRHSEAATHGNLAVAYQALKMYEQALQHYHAHLAISQELKDTVSEARALSNLGNYHSSRGEYSQSIPFYQHFLTLSQELQDTDGEGKACHNLGYAHFNLGNFREAVRYYEQDLAIAKDSQDKNAMGRAYCNLGLAHKALGDFSQALECQNNFLVITHQGKNLTGKFRALGNIGDVLIKMGNAAEAIKMYNQQLKLAKQAGDKNLEASAFCALGSAHRILGECDKALGYHTQELTIRQEMNDVKGECRAHGHLGNVHMSLGSYTNAYKCYEEQLDRARDFQDSAIEAQAYGNLGITKMNMGHFDDAIGLFEQQLAMLEQVSGVSATSDRGRAYGNLGDCYEALGDFEEAVKCHEQFLSIGQSLNNAADQEKAYRGLGNAHRAMGNLQQSLVCFEKRLVVAHELDNPTARGSAYGELGCLHSLLGNFEQAISCLEHQLKIAQEMKDKVGEGDAACGLGGVYQQMGEYDSALTYHKMDLDIAEESNNTACQCRAFGNLGLSHESLGNFEQAIAYQEQHLSLAAQMNDKVAKTLAFSSLGRVHHALGHYPQAVQYLQQGLQIAEQLGRKEDEAKIRHRLGLALWGHEDMEEAQQQLYRAAELFENIRREAQMSSDYKLSLFDLQTASYQALQRVLVALGRHEEALVVAERGRTRAFVDLLLERQTGGEGMYVDNTPMTVEQILHIVSRQKATVVYYSIAAGYLYCWVLSPEKGIVKFYEKNINEADTGSVDEVDADTQSLNMSSTSLLDQYVGGVRESLGIESHLSNSSLRLSTSRSSSMMSENESDADEMWQQQLEEIGGKLNAENDRTGFLRMVNRNHVFNASNYSLSSLFSFSGSINGLNMNRGNSLRKSSRGWSGKPPLSALYDLLIAPIEDSLPPSADDLDSQLSQSSHSSHSSHTHKKEIVLVLQGDLYLVPFAVLKNSQANSYLYEKFNLVAVPSLTALQGNQGSVRLTRLGLEATGSLIVGNPALPISIKEQWQWSELPSAEQEAKIIAEMMGAKPLTSHAATKEAVLHHMPKSEVMHFATHVSWKLSSVVLSPGEFTPEHRTDRFHDDSGSDISSTMDGPSLPEFLLTAADVLNIKLNAKLVVLNSGHTDDRAGRINSDGVVGLTRAFLAAGAQCVVFSLWPVPAEASKIFMRSFYTSMLQGYQASKAISEAMRTVQTTKQYTHPSSWGGWVMVGSDVKLSSKVALMGHAFYEILQHPNKCREAMRVLLHLVEKSLQRIHRGQKNAMYTTQQSIETKVCNIHGWKDLLISIGFRFEPAANGLPPAVFFPTSDPGERLTQCSASLQALLGLPVNSLIPLSKLLSQYEAGEAIIQLLRDVNGKLSQKDGNAQVTMRVKLWRVPGCHEFLAAIGFDLIDVGKDEVTIKPGKQATKRTVQCALQALLAVLDTQEAPRSLSLDSSSSMESLASSGSATSTSNFSKGSTPPDSPHGRGRFPTGAYTMDPSTRMQLMQQGGLVGRNLPGFQRFSPGIGNKPGLGQYRGGPVQKNGLTSPNMSAKVEDAFRYGGPSATSLQQKPQEYQENMPKVLGVEVQHHRDENGSISSSASESGGVHPMLNNSNAAAPLHHEEYESSEEELPYNPPPMTDYTGLNRQSNLRSSAASGSSTLTGKSGSSGGIKRAFDLKSHRSSTKSSASDRTLTNEPQTLSTPKRTDSLSSDKSSELSYPDTKPLGITDPTMLAHKVLAETHQHWQAVEHMQRLSIQELKKEQAANPMPVPPVPDAPQTQATSTPIQQNPQISQQHDDMEMEFHEINVDDSPYHREQTNISQQHRPSARPFAPKRTSSDSSAASSRGSGHPDGSSDNGRSQERRPKPLGVSAPANGQDSVRNLNGPRKITGYTPPGTPPPKYGESTPLSEAHSLKPSRPPPPPKPILKHVHFNDQHHNNSADFEAAPPPLPPPRGVPYDNDADDEIGEGRGQQDRQDSQYGIKYAEKKTVHMTDNEKPAEKFDLNNIPKIFQQNGPLSSGMRPPYLPPYPRHRLPPPYPHGGVSPRGQSPRSPQHGYFQQKPLQSPLNFVQPDSSDSDWEGQDQRSPALRTFASPQTKAPIAQRYTASRGSPSRTSPMASPSSQFSSPQNRPGSATSTSSQYSSASASSAQTVIHRPPSILEGQEESNNSRDSLPSTAGTYTQNSSFERYPSPRGSTSTPPQYNTGKMDYNSWRQHEPQGNERLSNANHMAVSPKNVQSWQGYRQSPNQTPNHTRSEYAEKYELSYIQSTTQRPDYSDTDESVSSQGSRPTMPAFLQGKSNGNVQMYYIDSDRQPVKKTRVLQSSKC</sequence>
<dbReference type="InterPro" id="IPR019734">
    <property type="entry name" value="TPR_rpt"/>
</dbReference>
<feature type="compositionally biased region" description="Polar residues" evidence="2">
    <location>
        <begin position="2249"/>
        <end position="2260"/>
    </location>
</feature>
<feature type="compositionally biased region" description="Polar residues" evidence="2">
    <location>
        <begin position="2571"/>
        <end position="2581"/>
    </location>
</feature>
<dbReference type="FunFam" id="1.25.40.10:FF:000223">
    <property type="entry name" value="Tetratricopeptide repeat domain 28"/>
    <property type="match status" value="1"/>
</dbReference>
<evidence type="ECO:0000256" key="2">
    <source>
        <dbReference type="SAM" id="MobiDB-lite"/>
    </source>
</evidence>
<feature type="region of interest" description="Disordered" evidence="2">
    <location>
        <begin position="2229"/>
        <end position="2261"/>
    </location>
</feature>
<feature type="compositionally biased region" description="Low complexity" evidence="2">
    <location>
        <begin position="2118"/>
        <end position="2131"/>
    </location>
</feature>
<feature type="compositionally biased region" description="Low complexity" evidence="2">
    <location>
        <begin position="2060"/>
        <end position="2071"/>
    </location>
</feature>
<dbReference type="Pfam" id="PF13176">
    <property type="entry name" value="TPR_7"/>
    <property type="match status" value="1"/>
</dbReference>
<feature type="compositionally biased region" description="Low complexity" evidence="2">
    <location>
        <begin position="1915"/>
        <end position="1940"/>
    </location>
</feature>